<reference evidence="8 9" key="1">
    <citation type="journal article" date="2016" name="Nat. Commun.">
        <title>Thousands of microbial genomes shed light on interconnected biogeochemical processes in an aquifer system.</title>
        <authorList>
            <person name="Anantharaman K."/>
            <person name="Brown C.T."/>
            <person name="Hug L.A."/>
            <person name="Sharon I."/>
            <person name="Castelle C.J."/>
            <person name="Probst A.J."/>
            <person name="Thomas B.C."/>
            <person name="Singh A."/>
            <person name="Wilkins M.J."/>
            <person name="Karaoz U."/>
            <person name="Brodie E.L."/>
            <person name="Williams K.H."/>
            <person name="Hubbard S.S."/>
            <person name="Banfield J.F."/>
        </authorList>
    </citation>
    <scope>NUCLEOTIDE SEQUENCE [LARGE SCALE GENOMIC DNA]</scope>
</reference>
<dbReference type="InterPro" id="IPR020613">
    <property type="entry name" value="Thiolase_CS"/>
</dbReference>
<dbReference type="InterPro" id="IPR020617">
    <property type="entry name" value="Thiolase_C"/>
</dbReference>
<evidence type="ECO:0000259" key="7">
    <source>
        <dbReference type="Pfam" id="PF02803"/>
    </source>
</evidence>
<dbReference type="AlphaFoldDB" id="A0A1F5C9Y4"/>
<dbReference type="Proteomes" id="UP000177197">
    <property type="component" value="Unassembled WGS sequence"/>
</dbReference>
<sequence length="415" mass="45219">MDKNDIVVVGAARTPIGKYKGMYRFEPAWKLGAWAIRGAINSARRLTNDQIDCVLMGTALPAGLGQHPARQAALAAGLPDSVRVEHIYKLCSTGTSQILHACNMLSSPFEKVEVVVAGGMENMTRAPLITHPCFNTMAEGGKERVEKVFEKHGYDAMLQDGLWDAFEFEKHMGVLAEMTAKELGITREDADRFAYLSHKRAWATSNSEAFNNYIVHVPIISMPLAMTRCDETLWHPSPEKLASLGPVFAKDGVITAGNASQIADGAAAVVLMKRETADQMGIRPFAHIVAFADHSGEPSKYLTAPVDAFVSLAQKTLGRYDKQWAPHHFDLIELNEAFAVGNVAFMKAFKLDWKFVEERMNVLGGSIALGHPLGSTGTRLLISLMTALRMRGLRFGAWGQCNGAGEAVMGSVAIE</sequence>
<dbReference type="NCBIfam" id="TIGR01930">
    <property type="entry name" value="AcCoA-C-Actrans"/>
    <property type="match status" value="1"/>
</dbReference>
<name>A0A1F5C9Y4_9BACT</name>
<organism evidence="8 9">
    <name type="scientific">Candidatus Azambacteria bacterium RIFCSPLOWO2_02_FULL_44_14</name>
    <dbReference type="NCBI Taxonomy" id="1797306"/>
    <lineage>
        <taxon>Bacteria</taxon>
        <taxon>Candidatus Azamiibacteriota</taxon>
    </lineage>
</organism>
<dbReference type="PROSITE" id="PS00737">
    <property type="entry name" value="THIOLASE_2"/>
    <property type="match status" value="1"/>
</dbReference>
<evidence type="ECO:0000259" key="6">
    <source>
        <dbReference type="Pfam" id="PF00108"/>
    </source>
</evidence>
<dbReference type="PIRSF" id="PIRSF000429">
    <property type="entry name" value="Ac-CoA_Ac_transf"/>
    <property type="match status" value="1"/>
</dbReference>
<dbReference type="Gene3D" id="3.40.47.10">
    <property type="match status" value="1"/>
</dbReference>
<evidence type="ECO:0000256" key="2">
    <source>
        <dbReference type="ARBA" id="ARBA00022679"/>
    </source>
</evidence>
<feature type="active site" description="Proton acceptor" evidence="4">
    <location>
        <position position="371"/>
    </location>
</feature>
<dbReference type="InterPro" id="IPR002155">
    <property type="entry name" value="Thiolase"/>
</dbReference>
<keyword evidence="2 5" id="KW-0808">Transferase</keyword>
<feature type="domain" description="Thiolase N-terminal" evidence="6">
    <location>
        <begin position="6"/>
        <end position="274"/>
    </location>
</feature>
<evidence type="ECO:0000313" key="8">
    <source>
        <dbReference type="EMBL" id="OGD39668.1"/>
    </source>
</evidence>
<feature type="domain" description="Thiolase C-terminal" evidence="7">
    <location>
        <begin position="283"/>
        <end position="408"/>
    </location>
</feature>
<proteinExistence type="inferred from homology"/>
<dbReference type="PANTHER" id="PTHR18919">
    <property type="entry name" value="ACETYL-COA C-ACYLTRANSFERASE"/>
    <property type="match status" value="1"/>
</dbReference>
<dbReference type="SUPFAM" id="SSF53901">
    <property type="entry name" value="Thiolase-like"/>
    <property type="match status" value="2"/>
</dbReference>
<dbReference type="Pfam" id="PF02803">
    <property type="entry name" value="Thiolase_C"/>
    <property type="match status" value="1"/>
</dbReference>
<keyword evidence="3 5" id="KW-0012">Acyltransferase</keyword>
<evidence type="ECO:0000313" key="9">
    <source>
        <dbReference type="Proteomes" id="UP000177197"/>
    </source>
</evidence>
<evidence type="ECO:0000256" key="1">
    <source>
        <dbReference type="ARBA" id="ARBA00010982"/>
    </source>
</evidence>
<feature type="active site" description="Acyl-thioester intermediate" evidence="4">
    <location>
        <position position="91"/>
    </location>
</feature>
<dbReference type="EMBL" id="MEYV01000021">
    <property type="protein sequence ID" value="OGD39668.1"/>
    <property type="molecule type" value="Genomic_DNA"/>
</dbReference>
<evidence type="ECO:0000256" key="4">
    <source>
        <dbReference type="PIRSR" id="PIRSR000429-1"/>
    </source>
</evidence>
<dbReference type="InterPro" id="IPR020616">
    <property type="entry name" value="Thiolase_N"/>
</dbReference>
<evidence type="ECO:0000256" key="3">
    <source>
        <dbReference type="ARBA" id="ARBA00023315"/>
    </source>
</evidence>
<dbReference type="PANTHER" id="PTHR18919:SF107">
    <property type="entry name" value="ACETYL-COA ACETYLTRANSFERASE, CYTOSOLIC"/>
    <property type="match status" value="1"/>
</dbReference>
<comment type="similarity">
    <text evidence="1 5">Belongs to the thiolase-like superfamily. Thiolase family.</text>
</comment>
<dbReference type="InterPro" id="IPR016039">
    <property type="entry name" value="Thiolase-like"/>
</dbReference>
<dbReference type="CDD" id="cd00751">
    <property type="entry name" value="thiolase"/>
    <property type="match status" value="1"/>
</dbReference>
<gene>
    <name evidence="8" type="ORF">A3I30_03110</name>
</gene>
<feature type="active site" description="Proton acceptor" evidence="4">
    <location>
        <position position="401"/>
    </location>
</feature>
<comment type="caution">
    <text evidence="8">The sequence shown here is derived from an EMBL/GenBank/DDBJ whole genome shotgun (WGS) entry which is preliminary data.</text>
</comment>
<protein>
    <recommendedName>
        <fullName evidence="10">Acetyl-CoA acetyltransferase</fullName>
    </recommendedName>
</protein>
<dbReference type="GO" id="GO:0016747">
    <property type="term" value="F:acyltransferase activity, transferring groups other than amino-acyl groups"/>
    <property type="evidence" value="ECO:0007669"/>
    <property type="project" value="InterPro"/>
</dbReference>
<evidence type="ECO:0000256" key="5">
    <source>
        <dbReference type="RuleBase" id="RU003557"/>
    </source>
</evidence>
<evidence type="ECO:0008006" key="10">
    <source>
        <dbReference type="Google" id="ProtNLM"/>
    </source>
</evidence>
<accession>A0A1F5C9Y4</accession>
<dbReference type="Pfam" id="PF00108">
    <property type="entry name" value="Thiolase_N"/>
    <property type="match status" value="1"/>
</dbReference>